<gene>
    <name evidence="13" type="ORF">DMAD_07991</name>
</gene>
<dbReference type="EMBL" id="AP029263">
    <property type="protein sequence ID" value="BFF89186.1"/>
    <property type="molecule type" value="Genomic_DNA"/>
</dbReference>
<keyword evidence="5" id="KW-0378">Hydrolase</keyword>
<dbReference type="GO" id="GO:0003725">
    <property type="term" value="F:double-stranded RNA binding"/>
    <property type="evidence" value="ECO:0007669"/>
    <property type="project" value="TreeGrafter"/>
</dbReference>
<comment type="caution">
    <text evidence="10">Lacks conserved residue(s) required for the propagation of feature annotation.</text>
</comment>
<accession>A0AAU9EQE2</accession>
<evidence type="ECO:0000256" key="10">
    <source>
        <dbReference type="PROSITE-ProRule" id="PRU00464"/>
    </source>
</evidence>
<evidence type="ECO:0000256" key="9">
    <source>
        <dbReference type="ARBA" id="ARBA00023242"/>
    </source>
</evidence>
<dbReference type="Pfam" id="PF11969">
    <property type="entry name" value="DcpS_C"/>
    <property type="match status" value="2"/>
</dbReference>
<dbReference type="Pfam" id="PF16278">
    <property type="entry name" value="zf-C2HE"/>
    <property type="match status" value="2"/>
</dbReference>
<feature type="region of interest" description="Disordered" evidence="11">
    <location>
        <begin position="515"/>
        <end position="638"/>
    </location>
</feature>
<evidence type="ECO:0000256" key="6">
    <source>
        <dbReference type="ARBA" id="ARBA00022833"/>
    </source>
</evidence>
<dbReference type="GO" id="GO:1990165">
    <property type="term" value="F:single-strand break-containing DNA binding"/>
    <property type="evidence" value="ECO:0007669"/>
    <property type="project" value="TreeGrafter"/>
</dbReference>
<evidence type="ECO:0000259" key="12">
    <source>
        <dbReference type="PROSITE" id="PS51084"/>
    </source>
</evidence>
<dbReference type="SUPFAM" id="SSF54197">
    <property type="entry name" value="HIT-like"/>
    <property type="match status" value="2"/>
</dbReference>
<keyword evidence="2" id="KW-0479">Metal-binding</keyword>
<dbReference type="Gene3D" id="3.30.428.10">
    <property type="entry name" value="HIT-like"/>
    <property type="match status" value="2"/>
</dbReference>
<dbReference type="PANTHER" id="PTHR12486">
    <property type="entry name" value="APRATAXIN-RELATED"/>
    <property type="match status" value="1"/>
</dbReference>
<protein>
    <submittedName>
        <fullName evidence="13">Aprataxin-like protein</fullName>
    </submittedName>
</protein>
<keyword evidence="6" id="KW-0862">Zinc</keyword>
<reference evidence="13 14" key="1">
    <citation type="submission" date="2024-02" db="EMBL/GenBank/DDBJ databases">
        <title>A chromosome-level genome assembly of Drosophila madeirensis, a fruit fly species endemic to Madeira island.</title>
        <authorList>
            <person name="Tomihara K."/>
            <person name="Llopart A."/>
            <person name="Yamamoto D."/>
        </authorList>
    </citation>
    <scope>NUCLEOTIDE SEQUENCE [LARGE SCALE GENOMIC DNA]</scope>
    <source>
        <strain evidence="13 14">RF1</strain>
    </source>
</reference>
<keyword evidence="14" id="KW-1185">Reference proteome</keyword>
<dbReference type="PROSITE" id="PS51084">
    <property type="entry name" value="HIT_2"/>
    <property type="match status" value="1"/>
</dbReference>
<evidence type="ECO:0000256" key="8">
    <source>
        <dbReference type="ARBA" id="ARBA00023204"/>
    </source>
</evidence>
<keyword evidence="9" id="KW-0539">Nucleus</keyword>
<feature type="domain" description="HIT" evidence="12">
    <location>
        <begin position="3"/>
        <end position="107"/>
    </location>
</feature>
<evidence type="ECO:0000256" key="3">
    <source>
        <dbReference type="ARBA" id="ARBA00022763"/>
    </source>
</evidence>
<dbReference type="InterPro" id="IPR019808">
    <property type="entry name" value="Histidine_triad_CS"/>
</dbReference>
<dbReference type="InterPro" id="IPR032566">
    <property type="entry name" value="Znf-C2HE"/>
</dbReference>
<dbReference type="InterPro" id="IPR036265">
    <property type="entry name" value="HIT-like_sf"/>
</dbReference>
<dbReference type="InterPro" id="IPR013087">
    <property type="entry name" value="Znf_C2H2_type"/>
</dbReference>
<keyword evidence="8" id="KW-0234">DNA repair</keyword>
<evidence type="ECO:0000313" key="13">
    <source>
        <dbReference type="EMBL" id="BFF89186.1"/>
    </source>
</evidence>
<dbReference type="PROSITE" id="PS00892">
    <property type="entry name" value="HIT_1"/>
    <property type="match status" value="1"/>
</dbReference>
<dbReference type="Proteomes" id="UP001500889">
    <property type="component" value="Chromosome O"/>
</dbReference>
<dbReference type="GO" id="GO:0005634">
    <property type="term" value="C:nucleus"/>
    <property type="evidence" value="ECO:0007669"/>
    <property type="project" value="UniProtKB-SubCell"/>
</dbReference>
<dbReference type="SMART" id="SM00355">
    <property type="entry name" value="ZnF_C2H2"/>
    <property type="match status" value="2"/>
</dbReference>
<evidence type="ECO:0000256" key="11">
    <source>
        <dbReference type="SAM" id="MobiDB-lite"/>
    </source>
</evidence>
<sequence>MWRLNLIKEISDKGKWIISSDVAIVIADKYPKAQQHFLVLPKADISSIFELTREHLPLLEELHLLASNIVEVRGLQLKDFNVGFHAEPSLERLHLHVISQDFVSSCLKKKQHWNTYNTELFVPYEVLRDKLKAENSYQRLSPDVIHALLATPLCCNQCDFKPRNLPLLKEHLEQHLQNKSGQNNCVIYTKIETAKDKINKMDAKEKNEHIKEQIIQNIRNELKKKINDKEHILIESDQAVVVKADYPKAQYHFRVVAKADIADVTKLTVDHLPLLDHMMDLAVQIMEKQDHLPSRNFRIGFKADPFWDRLNMHVISHDFYSMSMKRIKHWNSFNTELFMPFQQAYIMLSSEGAIEPISEEESEKLKLQVPLHCNQCDFESPLLLSLKAHLYTHWQRKEHERGIKKQTDSIVKLLDEVKLDDNAQPLPSAISEGQSQQEVSTENVYGPPVNMMNQANINNPFRGTPPRFGIAAAAPPQRPGNPFVNAPRHQWPGNPFARAPRPQQKVYPYGYASRPQLAGNHLGPPSRPYGIHRDNMQPRGPMPPRFSPAPANTVFASFNQQPRFAPNNPQNQRPRAPKQQQNQRPRAHNPQQNQRPRAPNPQQNQQNPPQLTYNPNQTKFRPKHKPTPAANAGQPAAK</sequence>
<dbReference type="GO" id="GO:0033699">
    <property type="term" value="F:DNA 5'-adenosine monophosphate hydrolase activity"/>
    <property type="evidence" value="ECO:0007669"/>
    <property type="project" value="TreeGrafter"/>
</dbReference>
<evidence type="ECO:0000256" key="4">
    <source>
        <dbReference type="ARBA" id="ARBA00022771"/>
    </source>
</evidence>
<dbReference type="GO" id="GO:0000012">
    <property type="term" value="P:single strand break repair"/>
    <property type="evidence" value="ECO:0007669"/>
    <property type="project" value="TreeGrafter"/>
</dbReference>
<evidence type="ECO:0000256" key="2">
    <source>
        <dbReference type="ARBA" id="ARBA00022723"/>
    </source>
</evidence>
<dbReference type="PANTHER" id="PTHR12486:SF4">
    <property type="entry name" value="APRATAXIN"/>
    <property type="match status" value="1"/>
</dbReference>
<dbReference type="AlphaFoldDB" id="A0AAU9EQE2"/>
<keyword evidence="4" id="KW-0863">Zinc-finger</keyword>
<evidence type="ECO:0000256" key="5">
    <source>
        <dbReference type="ARBA" id="ARBA00022801"/>
    </source>
</evidence>
<keyword evidence="3" id="KW-0227">DNA damage</keyword>
<comment type="subcellular location">
    <subcellularLocation>
        <location evidence="1">Nucleus</location>
    </subcellularLocation>
</comment>
<dbReference type="GO" id="GO:0008270">
    <property type="term" value="F:zinc ion binding"/>
    <property type="evidence" value="ECO:0007669"/>
    <property type="project" value="UniProtKB-KW"/>
</dbReference>
<keyword evidence="7" id="KW-0238">DNA-binding</keyword>
<evidence type="ECO:0000256" key="7">
    <source>
        <dbReference type="ARBA" id="ARBA00023125"/>
    </source>
</evidence>
<evidence type="ECO:0000313" key="14">
    <source>
        <dbReference type="Proteomes" id="UP001500889"/>
    </source>
</evidence>
<dbReference type="FunFam" id="3.30.428.10:FF:000004">
    <property type="entry name" value="aprataxin isoform X2"/>
    <property type="match status" value="2"/>
</dbReference>
<evidence type="ECO:0000256" key="1">
    <source>
        <dbReference type="ARBA" id="ARBA00004123"/>
    </source>
</evidence>
<dbReference type="InterPro" id="IPR011146">
    <property type="entry name" value="HIT-like"/>
</dbReference>
<organism evidence="13 14">
    <name type="scientific">Drosophila madeirensis</name>
    <name type="common">Fruit fly</name>
    <dbReference type="NCBI Taxonomy" id="30013"/>
    <lineage>
        <taxon>Eukaryota</taxon>
        <taxon>Metazoa</taxon>
        <taxon>Ecdysozoa</taxon>
        <taxon>Arthropoda</taxon>
        <taxon>Hexapoda</taxon>
        <taxon>Insecta</taxon>
        <taxon>Pterygota</taxon>
        <taxon>Neoptera</taxon>
        <taxon>Endopterygota</taxon>
        <taxon>Diptera</taxon>
        <taxon>Brachycera</taxon>
        <taxon>Muscomorpha</taxon>
        <taxon>Ephydroidea</taxon>
        <taxon>Drosophilidae</taxon>
        <taxon>Drosophila</taxon>
        <taxon>Sophophora</taxon>
    </lineage>
</organism>
<name>A0AAU9EQE2_DROMD</name>
<proteinExistence type="predicted"/>
<dbReference type="GO" id="GO:0030983">
    <property type="term" value="F:mismatched DNA binding"/>
    <property type="evidence" value="ECO:0007669"/>
    <property type="project" value="TreeGrafter"/>
</dbReference>
<dbReference type="GO" id="GO:0003697">
    <property type="term" value="F:single-stranded DNA binding"/>
    <property type="evidence" value="ECO:0007669"/>
    <property type="project" value="TreeGrafter"/>
</dbReference>
<feature type="compositionally biased region" description="Low complexity" evidence="11">
    <location>
        <begin position="559"/>
        <end position="617"/>
    </location>
</feature>